<dbReference type="RefSeq" id="WP_262311715.1">
    <property type="nucleotide sequence ID" value="NZ_JAHTGR010000009.1"/>
</dbReference>
<dbReference type="InterPro" id="IPR014262">
    <property type="entry name" value="HAF_rpt"/>
</dbReference>
<dbReference type="NCBIfam" id="TIGR02595">
    <property type="entry name" value="PEP_CTERM"/>
    <property type="match status" value="1"/>
</dbReference>
<dbReference type="NCBIfam" id="NF035944">
    <property type="entry name" value="PEPxxWA-CTERM"/>
    <property type="match status" value="1"/>
</dbReference>
<comment type="caution">
    <text evidence="2">The sequence shown here is derived from an EMBL/GenBank/DDBJ whole genome shotgun (WGS) entry which is preliminary data.</text>
</comment>
<sequence>MIAGTVYSVSHGNLISRGYVYDHGNVSYLDYGTEANDINNSGVVVGSANHKAAMFANGTTTMLVKNASYSSATAINNAGVVVGTYPVSFSPWQDSVQEGFVSNNGVFTTIADHKPFPLTIIPSNISSNGNVAGNEQDPNYLNVTSAWAIINGKFTKLGGLHDFSDGRIHSSVNDINRSGWAVGAAELSNGMSHATLYENGSVFDLNSLVDPSLNVTLTAAGGINDKGQIVATACTGVWNGCSVVLLNPLAAPPVPEPETYAMLLGGLGVVGVAVRRRRRYAKG</sequence>
<reference evidence="2" key="1">
    <citation type="submission" date="2022-03" db="EMBL/GenBank/DDBJ databases">
        <title>Genome Encyclopedia of Bacteria and Archaea VI: Functional Genomics of Type Strains.</title>
        <authorList>
            <person name="Whitman W."/>
        </authorList>
    </citation>
    <scope>NUCLEOTIDE SEQUENCE</scope>
    <source>
        <strain evidence="2">HSC-15S17</strain>
    </source>
</reference>
<dbReference type="Pfam" id="PF07589">
    <property type="entry name" value="PEP-CTERM"/>
    <property type="match status" value="1"/>
</dbReference>
<dbReference type="NCBIfam" id="TIGR02913">
    <property type="entry name" value="HAF_rpt"/>
    <property type="match status" value="1"/>
</dbReference>
<keyword evidence="3" id="KW-1185">Reference proteome</keyword>
<organism evidence="2 3">
    <name type="scientific">Duganella violaceipulchra</name>
    <dbReference type="NCBI Taxonomy" id="2849652"/>
    <lineage>
        <taxon>Bacteria</taxon>
        <taxon>Pseudomonadati</taxon>
        <taxon>Pseudomonadota</taxon>
        <taxon>Betaproteobacteria</taxon>
        <taxon>Burkholderiales</taxon>
        <taxon>Oxalobacteraceae</taxon>
        <taxon>Telluria group</taxon>
        <taxon>Duganella</taxon>
    </lineage>
</organism>
<dbReference type="InterPro" id="IPR013424">
    <property type="entry name" value="Ice-binding_C"/>
</dbReference>
<name>A0ABT1GFQ3_9BURK</name>
<evidence type="ECO:0000313" key="3">
    <source>
        <dbReference type="Proteomes" id="UP001162889"/>
    </source>
</evidence>
<evidence type="ECO:0000313" key="2">
    <source>
        <dbReference type="EMBL" id="MCP2007786.1"/>
    </source>
</evidence>
<accession>A0ABT1GFQ3</accession>
<feature type="domain" description="Ice-binding protein C-terminal" evidence="1">
    <location>
        <begin position="253"/>
        <end position="277"/>
    </location>
</feature>
<dbReference type="EMBL" id="JALJZU010000003">
    <property type="protein sequence ID" value="MCP2007786.1"/>
    <property type="molecule type" value="Genomic_DNA"/>
</dbReference>
<protein>
    <submittedName>
        <fullName evidence="2">HAF family extracellular repeat protein</fullName>
    </submittedName>
</protein>
<gene>
    <name evidence="2" type="ORF">L1274_001486</name>
</gene>
<proteinExistence type="predicted"/>
<dbReference type="Proteomes" id="UP001162889">
    <property type="component" value="Unassembled WGS sequence"/>
</dbReference>
<evidence type="ECO:0000259" key="1">
    <source>
        <dbReference type="Pfam" id="PF07589"/>
    </source>
</evidence>